<dbReference type="EnsemblFungi" id="MAPG_06348T0">
    <property type="protein sequence ID" value="MAPG_06348T0"/>
    <property type="gene ID" value="MAPG_06348"/>
</dbReference>
<reference evidence="3" key="1">
    <citation type="submission" date="2010-05" db="EMBL/GenBank/DDBJ databases">
        <title>The genome sequence of Magnaporthe poae strain ATCC 64411.</title>
        <authorList>
            <person name="Ma L.-J."/>
            <person name="Dead R."/>
            <person name="Young S."/>
            <person name="Zeng Q."/>
            <person name="Koehrsen M."/>
            <person name="Alvarado L."/>
            <person name="Berlin A."/>
            <person name="Chapman S.B."/>
            <person name="Chen Z."/>
            <person name="Freedman E."/>
            <person name="Gellesch M."/>
            <person name="Goldberg J."/>
            <person name="Griggs A."/>
            <person name="Gujja S."/>
            <person name="Heilman E.R."/>
            <person name="Heiman D."/>
            <person name="Hepburn T."/>
            <person name="Howarth C."/>
            <person name="Jen D."/>
            <person name="Larson L."/>
            <person name="Mehta T."/>
            <person name="Neiman D."/>
            <person name="Pearson M."/>
            <person name="Roberts A."/>
            <person name="Saif S."/>
            <person name="Shea T."/>
            <person name="Shenoy N."/>
            <person name="Sisk P."/>
            <person name="Stolte C."/>
            <person name="Sykes S."/>
            <person name="Walk T."/>
            <person name="White J."/>
            <person name="Yandava C."/>
            <person name="Haas B."/>
            <person name="Nusbaum C."/>
            <person name="Birren B."/>
        </authorList>
    </citation>
    <scope>NUCLEOTIDE SEQUENCE [LARGE SCALE GENOMIC DNA]</scope>
    <source>
        <strain evidence="3">ATCC 64411 / 73-15</strain>
    </source>
</reference>
<organism evidence="2 3">
    <name type="scientific">Magnaporthiopsis poae (strain ATCC 64411 / 73-15)</name>
    <name type="common">Kentucky bluegrass fungus</name>
    <name type="synonym">Magnaporthe poae</name>
    <dbReference type="NCBI Taxonomy" id="644358"/>
    <lineage>
        <taxon>Eukaryota</taxon>
        <taxon>Fungi</taxon>
        <taxon>Dikarya</taxon>
        <taxon>Ascomycota</taxon>
        <taxon>Pezizomycotina</taxon>
        <taxon>Sordariomycetes</taxon>
        <taxon>Sordariomycetidae</taxon>
        <taxon>Magnaporthales</taxon>
        <taxon>Magnaporthaceae</taxon>
        <taxon>Magnaporthiopsis</taxon>
    </lineage>
</organism>
<keyword evidence="3" id="KW-1185">Reference proteome</keyword>
<dbReference type="EMBL" id="ADBL01001539">
    <property type="status" value="NOT_ANNOTATED_CDS"/>
    <property type="molecule type" value="Genomic_DNA"/>
</dbReference>
<dbReference type="EMBL" id="GL876970">
    <property type="protein sequence ID" value="KLU87348.1"/>
    <property type="molecule type" value="Genomic_DNA"/>
</dbReference>
<sequence>MLFHPLVFLSGTSTRASSHQPSSRLWLCYDGQQDCLLFLKLRLTDRRTDLLREPRILVDDNFDNREEKRSRPAFEPLERRSSRRSFVLRRVNRRGGVRLRSM</sequence>
<name>A0A0C4E1S9_MAGP6</name>
<proteinExistence type="predicted"/>
<reference evidence="2" key="4">
    <citation type="journal article" date="2015" name="G3 (Bethesda)">
        <title>Genome sequences of three phytopathogenic species of the Magnaporthaceae family of fungi.</title>
        <authorList>
            <person name="Okagaki L.H."/>
            <person name="Nunes C.C."/>
            <person name="Sailsbery J."/>
            <person name="Clay B."/>
            <person name="Brown D."/>
            <person name="John T."/>
            <person name="Oh Y."/>
            <person name="Young N."/>
            <person name="Fitzgerald M."/>
            <person name="Haas B.J."/>
            <person name="Zeng Q."/>
            <person name="Young S."/>
            <person name="Adiconis X."/>
            <person name="Fan L."/>
            <person name="Levin J.Z."/>
            <person name="Mitchell T.K."/>
            <person name="Okubara P.A."/>
            <person name="Farman M.L."/>
            <person name="Kohn L.M."/>
            <person name="Birren B."/>
            <person name="Ma L.-J."/>
            <person name="Dean R.A."/>
        </authorList>
    </citation>
    <scope>NUCLEOTIDE SEQUENCE</scope>
    <source>
        <strain evidence="2">ATCC 64411 / 73-15</strain>
    </source>
</reference>
<dbReference type="AlphaFoldDB" id="A0A0C4E1S9"/>
<dbReference type="VEuPathDB" id="FungiDB:MAPG_06348"/>
<evidence type="ECO:0000313" key="1">
    <source>
        <dbReference type="EMBL" id="KLU87348.1"/>
    </source>
</evidence>
<reference evidence="1" key="3">
    <citation type="submission" date="2011-03" db="EMBL/GenBank/DDBJ databases">
        <title>Annotation of Magnaporthe poae ATCC 64411.</title>
        <authorList>
            <person name="Ma L.-J."/>
            <person name="Dead R."/>
            <person name="Young S.K."/>
            <person name="Zeng Q."/>
            <person name="Gargeya S."/>
            <person name="Fitzgerald M."/>
            <person name="Haas B."/>
            <person name="Abouelleil A."/>
            <person name="Alvarado L."/>
            <person name="Arachchi H.M."/>
            <person name="Berlin A."/>
            <person name="Brown A."/>
            <person name="Chapman S.B."/>
            <person name="Chen Z."/>
            <person name="Dunbar C."/>
            <person name="Freedman E."/>
            <person name="Gearin G."/>
            <person name="Gellesch M."/>
            <person name="Goldberg J."/>
            <person name="Griggs A."/>
            <person name="Gujja S."/>
            <person name="Heiman D."/>
            <person name="Howarth C."/>
            <person name="Larson L."/>
            <person name="Lui A."/>
            <person name="MacDonald P.J.P."/>
            <person name="Mehta T."/>
            <person name="Montmayeur A."/>
            <person name="Murphy C."/>
            <person name="Neiman D."/>
            <person name="Pearson M."/>
            <person name="Priest M."/>
            <person name="Roberts A."/>
            <person name="Saif S."/>
            <person name="Shea T."/>
            <person name="Shenoy N."/>
            <person name="Sisk P."/>
            <person name="Stolte C."/>
            <person name="Sykes S."/>
            <person name="Yandava C."/>
            <person name="Wortman J."/>
            <person name="Nusbaum C."/>
            <person name="Birren B."/>
        </authorList>
    </citation>
    <scope>NUCLEOTIDE SEQUENCE</scope>
    <source>
        <strain evidence="1">ATCC 64411</strain>
    </source>
</reference>
<gene>
    <name evidence="1" type="ORF">MAPG_06348</name>
</gene>
<reference evidence="2" key="5">
    <citation type="submission" date="2015-06" db="UniProtKB">
        <authorList>
            <consortium name="EnsemblFungi"/>
        </authorList>
    </citation>
    <scope>IDENTIFICATION</scope>
    <source>
        <strain evidence="2">ATCC 64411</strain>
    </source>
</reference>
<evidence type="ECO:0000313" key="2">
    <source>
        <dbReference type="EnsemblFungi" id="MAPG_06348T0"/>
    </source>
</evidence>
<accession>A0A0C4E1S9</accession>
<reference evidence="1" key="2">
    <citation type="submission" date="2010-05" db="EMBL/GenBank/DDBJ databases">
        <title>The Genome Sequence of Magnaporthe poae strain ATCC 64411.</title>
        <authorList>
            <consortium name="The Broad Institute Genome Sequencing Platform"/>
            <consortium name="Broad Institute Genome Sequencing Center for Infectious Disease"/>
            <person name="Ma L.-J."/>
            <person name="Dead R."/>
            <person name="Young S."/>
            <person name="Zeng Q."/>
            <person name="Koehrsen M."/>
            <person name="Alvarado L."/>
            <person name="Berlin A."/>
            <person name="Chapman S.B."/>
            <person name="Chen Z."/>
            <person name="Freedman E."/>
            <person name="Gellesch M."/>
            <person name="Goldberg J."/>
            <person name="Griggs A."/>
            <person name="Gujja S."/>
            <person name="Heilman E.R."/>
            <person name="Heiman D."/>
            <person name="Hepburn T."/>
            <person name="Howarth C."/>
            <person name="Jen D."/>
            <person name="Larson L."/>
            <person name="Mehta T."/>
            <person name="Neiman D."/>
            <person name="Pearson M."/>
            <person name="Roberts A."/>
            <person name="Saif S."/>
            <person name="Shea T."/>
            <person name="Shenoy N."/>
            <person name="Sisk P."/>
            <person name="Stolte C."/>
            <person name="Sykes S."/>
            <person name="Walk T."/>
            <person name="White J."/>
            <person name="Yandava C."/>
            <person name="Haas B."/>
            <person name="Nusbaum C."/>
            <person name="Birren B."/>
        </authorList>
    </citation>
    <scope>NUCLEOTIDE SEQUENCE</scope>
    <source>
        <strain evidence="1">ATCC 64411</strain>
    </source>
</reference>
<protein>
    <submittedName>
        <fullName evidence="1 2">Uncharacterized protein</fullName>
    </submittedName>
</protein>
<dbReference type="Proteomes" id="UP000011715">
    <property type="component" value="Unassembled WGS sequence"/>
</dbReference>
<evidence type="ECO:0000313" key="3">
    <source>
        <dbReference type="Proteomes" id="UP000011715"/>
    </source>
</evidence>